<evidence type="ECO:0008006" key="3">
    <source>
        <dbReference type="Google" id="ProtNLM"/>
    </source>
</evidence>
<comment type="caution">
    <text evidence="1">The sequence shown here is derived from an EMBL/GenBank/DDBJ whole genome shotgun (WGS) entry which is preliminary data.</text>
</comment>
<dbReference type="EMBL" id="CAUYUJ010021098">
    <property type="protein sequence ID" value="CAK0902633.1"/>
    <property type="molecule type" value="Genomic_DNA"/>
</dbReference>
<reference evidence="1" key="1">
    <citation type="submission" date="2023-10" db="EMBL/GenBank/DDBJ databases">
        <authorList>
            <person name="Chen Y."/>
            <person name="Shah S."/>
            <person name="Dougan E. K."/>
            <person name="Thang M."/>
            <person name="Chan C."/>
        </authorList>
    </citation>
    <scope>NUCLEOTIDE SEQUENCE [LARGE SCALE GENOMIC DNA]</scope>
</reference>
<feature type="non-terminal residue" evidence="1">
    <location>
        <position position="760"/>
    </location>
</feature>
<name>A0ABN9XVE3_9DINO</name>
<accession>A0ABN9XVE3</accession>
<keyword evidence="2" id="KW-1185">Reference proteome</keyword>
<evidence type="ECO:0000313" key="2">
    <source>
        <dbReference type="Proteomes" id="UP001189429"/>
    </source>
</evidence>
<organism evidence="1 2">
    <name type="scientific">Prorocentrum cordatum</name>
    <dbReference type="NCBI Taxonomy" id="2364126"/>
    <lineage>
        <taxon>Eukaryota</taxon>
        <taxon>Sar</taxon>
        <taxon>Alveolata</taxon>
        <taxon>Dinophyceae</taxon>
        <taxon>Prorocentrales</taxon>
        <taxon>Prorocentraceae</taxon>
        <taxon>Prorocentrum</taxon>
    </lineage>
</organism>
<sequence length="760" mass="79639">MSADWDRYCPEPVFFLLAGQRARDLHDRRVQGDDGEEAVQRRGARRRYEEVPWRRRKDLGLTGESLSDFCVICSGIPAYCNSGSGLLLPGETCQSEVPQSSCFSGTAPTFTCPSDHTGIGAALPSIFYYEPQFPEVLCQVCGVGSVDEDADERAGYYSGVVSFGRNMKGGVIDESDIQMYKVYFTDSTGTIDYMDDGDASVATIAVTRFNGDKTCCDEMAYQVQLQSAKFTVGFATNIMVVSVDKSGWEMPVGKTIEFTDSAFECLDPVDMLAVQAELSECPAGSPAQRRAAAAAPAAPAALSRRSALPWVTAPVAARPVAAHSAPAAAQRRPPRGAAGSPLLPRQLSAAAKAVPARALNSTACVDQDAAFIEWLSQYFGADAPEGVSDCPSAIIGCYSDDVNETVWDLCCATCSAANLTFCDAHDECGAGTLCGDDGLCHACEECTECGQGIDGTCGMCPEPADGPCEVVNSSGVACKSCPLFEGTNCADVPAGEYCTPTLGQNAVCLSGAFPDFYCPADNADAGRIPVIFTALPDYLCKVCEATLGDDSNSDAGVFTGTLTFGPNQVYGQAYEATIKEYRVYFVDAATGVLASEVLATVGVDSLAPVDSSCCDGGRYQVTISDVSLPNDTASWHLAVVPVEDLGSGEELEMVTGTSVALFDLTPPTSTNTTNTATTASVTTTSTTPMITYVISVSMGLSFDDPEAAVADPQVAEGVELGIAVSSGLGAENKGMVDATLSLARRRLGAAPRRLTGSNVD</sequence>
<evidence type="ECO:0000313" key="1">
    <source>
        <dbReference type="EMBL" id="CAK0902633.1"/>
    </source>
</evidence>
<dbReference type="Proteomes" id="UP001189429">
    <property type="component" value="Unassembled WGS sequence"/>
</dbReference>
<gene>
    <name evidence="1" type="ORF">PCOR1329_LOCUS79202</name>
</gene>
<protein>
    <recommendedName>
        <fullName evidence="3">Subtilisin</fullName>
    </recommendedName>
</protein>
<proteinExistence type="predicted"/>